<accession>A0A7T8GMA8</accession>
<feature type="non-terminal residue" evidence="1">
    <location>
        <position position="52"/>
    </location>
</feature>
<proteinExistence type="predicted"/>
<protein>
    <submittedName>
        <fullName evidence="1">Uncharacterized protein</fullName>
    </submittedName>
</protein>
<keyword evidence="2" id="KW-1185">Reference proteome</keyword>
<reference evidence="2" key="1">
    <citation type="submission" date="2021-01" db="EMBL/GenBank/DDBJ databases">
        <title>Caligus Genome Assembly.</title>
        <authorList>
            <person name="Gallardo-Escarate C."/>
        </authorList>
    </citation>
    <scope>NUCLEOTIDE SEQUENCE [LARGE SCALE GENOMIC DNA]</scope>
</reference>
<evidence type="ECO:0000313" key="2">
    <source>
        <dbReference type="Proteomes" id="UP000595437"/>
    </source>
</evidence>
<evidence type="ECO:0000313" key="1">
    <source>
        <dbReference type="EMBL" id="QQP32893.1"/>
    </source>
</evidence>
<dbReference type="Proteomes" id="UP000595437">
    <property type="component" value="Chromosome 19"/>
</dbReference>
<sequence>PLETIRSIQNTMKIINKYSIEAGLTVNEEKTEILSNYGEIIEKAWPMFKSKH</sequence>
<feature type="non-terminal residue" evidence="1">
    <location>
        <position position="1"/>
    </location>
</feature>
<name>A0A7T8GMA8_CALRO</name>
<dbReference type="EMBL" id="CP045908">
    <property type="protein sequence ID" value="QQP32893.1"/>
    <property type="molecule type" value="Genomic_DNA"/>
</dbReference>
<gene>
    <name evidence="1" type="ORF">FKW44_024074</name>
</gene>
<organism evidence="1 2">
    <name type="scientific">Caligus rogercresseyi</name>
    <name type="common">Sea louse</name>
    <dbReference type="NCBI Taxonomy" id="217165"/>
    <lineage>
        <taxon>Eukaryota</taxon>
        <taxon>Metazoa</taxon>
        <taxon>Ecdysozoa</taxon>
        <taxon>Arthropoda</taxon>
        <taxon>Crustacea</taxon>
        <taxon>Multicrustacea</taxon>
        <taxon>Hexanauplia</taxon>
        <taxon>Copepoda</taxon>
        <taxon>Siphonostomatoida</taxon>
        <taxon>Caligidae</taxon>
        <taxon>Caligus</taxon>
    </lineage>
</organism>
<dbReference type="AlphaFoldDB" id="A0A7T8GMA8"/>